<evidence type="ECO:0000256" key="5">
    <source>
        <dbReference type="ARBA" id="ARBA00023136"/>
    </source>
</evidence>
<organism evidence="10 11">
    <name type="scientific">Talaromyces pinophilus</name>
    <name type="common">Penicillium pinophilum</name>
    <dbReference type="NCBI Taxonomy" id="128442"/>
    <lineage>
        <taxon>Eukaryota</taxon>
        <taxon>Fungi</taxon>
        <taxon>Dikarya</taxon>
        <taxon>Ascomycota</taxon>
        <taxon>Pezizomycotina</taxon>
        <taxon>Eurotiomycetes</taxon>
        <taxon>Eurotiomycetidae</taxon>
        <taxon>Eurotiales</taxon>
        <taxon>Trichocomaceae</taxon>
        <taxon>Talaromyces</taxon>
        <taxon>Talaromyces sect. Talaromyces</taxon>
    </lineage>
</organism>
<reference evidence="11" key="1">
    <citation type="journal article" date="2015" name="Genome Announc.">
        <title>Draft genome sequence of Talaromyces cellulolyticus strain Y-94, a source of lignocellulosic biomass-degrading enzymes.</title>
        <authorList>
            <person name="Fujii T."/>
            <person name="Koike H."/>
            <person name="Sawayama S."/>
            <person name="Yano S."/>
            <person name="Inoue H."/>
        </authorList>
    </citation>
    <scope>NUCLEOTIDE SEQUENCE [LARGE SCALE GENOMIC DNA]</scope>
    <source>
        <strain evidence="11">Y-94</strain>
    </source>
</reference>
<comment type="similarity">
    <text evidence="2">Belongs to the sphingosine N-acyltransferase family.</text>
</comment>
<feature type="domain" description="TLC" evidence="9">
    <location>
        <begin position="132"/>
        <end position="369"/>
    </location>
</feature>
<evidence type="ECO:0000313" key="11">
    <source>
        <dbReference type="Proteomes" id="UP000053095"/>
    </source>
</evidence>
<dbReference type="EMBL" id="DF933830">
    <property type="protein sequence ID" value="GAM38885.1"/>
    <property type="molecule type" value="Genomic_DNA"/>
</dbReference>
<feature type="transmembrane region" description="Helical" evidence="8">
    <location>
        <begin position="95"/>
        <end position="117"/>
    </location>
</feature>
<evidence type="ECO:0000256" key="1">
    <source>
        <dbReference type="ARBA" id="ARBA00004141"/>
    </source>
</evidence>
<dbReference type="PANTHER" id="PTHR12560:SF0">
    <property type="entry name" value="LD18904P"/>
    <property type="match status" value="1"/>
</dbReference>
<accession>A0A6V8HEE6</accession>
<feature type="compositionally biased region" description="Polar residues" evidence="7">
    <location>
        <begin position="20"/>
        <end position="31"/>
    </location>
</feature>
<feature type="transmembrane region" description="Helical" evidence="8">
    <location>
        <begin position="340"/>
        <end position="361"/>
    </location>
</feature>
<evidence type="ECO:0000256" key="8">
    <source>
        <dbReference type="SAM" id="Phobius"/>
    </source>
</evidence>
<feature type="transmembrane region" description="Helical" evidence="8">
    <location>
        <begin position="138"/>
        <end position="155"/>
    </location>
</feature>
<dbReference type="GO" id="GO:0016020">
    <property type="term" value="C:membrane"/>
    <property type="evidence" value="ECO:0007669"/>
    <property type="project" value="UniProtKB-SubCell"/>
</dbReference>
<gene>
    <name evidence="10" type="ORF">TCE0_034r09980</name>
</gene>
<dbReference type="Pfam" id="PF03798">
    <property type="entry name" value="TRAM_LAG1_CLN8"/>
    <property type="match status" value="1"/>
</dbReference>
<feature type="region of interest" description="Disordered" evidence="7">
    <location>
        <begin position="1"/>
        <end position="32"/>
    </location>
</feature>
<dbReference type="AlphaFoldDB" id="A0A6V8HEE6"/>
<feature type="compositionally biased region" description="Acidic residues" evidence="7">
    <location>
        <begin position="377"/>
        <end position="394"/>
    </location>
</feature>
<feature type="region of interest" description="Disordered" evidence="7">
    <location>
        <begin position="372"/>
        <end position="439"/>
    </location>
</feature>
<keyword evidence="11" id="KW-1185">Reference proteome</keyword>
<dbReference type="GO" id="GO:0046513">
    <property type="term" value="P:ceramide biosynthetic process"/>
    <property type="evidence" value="ECO:0007669"/>
    <property type="project" value="InterPro"/>
</dbReference>
<evidence type="ECO:0000256" key="7">
    <source>
        <dbReference type="SAM" id="MobiDB-lite"/>
    </source>
</evidence>
<dbReference type="PROSITE" id="PS50922">
    <property type="entry name" value="TLC"/>
    <property type="match status" value="1"/>
</dbReference>
<keyword evidence="3 6" id="KW-0812">Transmembrane</keyword>
<keyword evidence="4 8" id="KW-1133">Transmembrane helix</keyword>
<comment type="subcellular location">
    <subcellularLocation>
        <location evidence="1">Membrane</location>
        <topology evidence="1">Multi-pass membrane protein</topology>
    </subcellularLocation>
</comment>
<dbReference type="Proteomes" id="UP000053095">
    <property type="component" value="Unassembled WGS sequence"/>
</dbReference>
<feature type="transmembrane region" description="Helical" evidence="8">
    <location>
        <begin position="265"/>
        <end position="289"/>
    </location>
</feature>
<evidence type="ECO:0000256" key="3">
    <source>
        <dbReference type="ARBA" id="ARBA00022692"/>
    </source>
</evidence>
<evidence type="ECO:0000256" key="2">
    <source>
        <dbReference type="ARBA" id="ARBA00009808"/>
    </source>
</evidence>
<dbReference type="InterPro" id="IPR016439">
    <property type="entry name" value="Lag1/Lac1-like"/>
</dbReference>
<feature type="transmembrane region" description="Helical" evidence="8">
    <location>
        <begin position="233"/>
        <end position="253"/>
    </location>
</feature>
<protein>
    <recommendedName>
        <fullName evidence="9">TLC domain-containing protein</fullName>
    </recommendedName>
</protein>
<evidence type="ECO:0000259" key="9">
    <source>
        <dbReference type="PROSITE" id="PS50922"/>
    </source>
</evidence>
<dbReference type="InterPro" id="IPR006634">
    <property type="entry name" value="TLC-dom"/>
</dbReference>
<evidence type="ECO:0000256" key="4">
    <source>
        <dbReference type="ARBA" id="ARBA00022989"/>
    </source>
</evidence>
<comment type="caution">
    <text evidence="10">The sequence shown here is derived from an EMBL/GenBank/DDBJ whole genome shotgun (WGS) entry which is preliminary data.</text>
</comment>
<dbReference type="SMART" id="SM00724">
    <property type="entry name" value="TLC"/>
    <property type="match status" value="1"/>
</dbReference>
<sequence>MAKNSSRSHSPPDRLENLNACVSSPSPQPRSFQKKDATFREWVVQNQIGISLTTLSTLLAAHNLYPSVQSFTGPFFQMSYYHPESGKYKQGWDDVYFVISAVFAFTAVRGIALDWIFTPLARHAGMKKKASVRFAEQAWLVCYDLTFWSYGMYLWSNSSYWGDFKAIWAEWPKQEVAGEMKWYLLTQLAFWIQQIFTVNIEERRKDFYHMLSHHVLTSALLSSAYIYRFYNVANVVLSLMDIVDFLLPAAKILKYFGYEKMCNAVFAALILTWLVTRHVLYPMLCWSIYQNVPEVMSYGCYNGKTAQLYTTNGYPNRFAYMFGPYLSEEGPFCMNFTIKWIFLSFLLAIQVLSILWFGMILRVAINAVRSGSAEDSRSDDEDEGEEEYEDEDVDISVSPNSESLSRAAAEKASGSEGSWRRANAPAPTRRGGGILGDSDRKALLGRIGCDKPTHD</sequence>
<feature type="compositionally biased region" description="Low complexity" evidence="7">
    <location>
        <begin position="405"/>
        <end position="417"/>
    </location>
</feature>
<name>A0A6V8HEE6_TALPI</name>
<evidence type="ECO:0000256" key="6">
    <source>
        <dbReference type="PROSITE-ProRule" id="PRU00205"/>
    </source>
</evidence>
<dbReference type="GO" id="GO:0050291">
    <property type="term" value="F:sphingosine N-acyltransferase activity"/>
    <property type="evidence" value="ECO:0007669"/>
    <property type="project" value="InterPro"/>
</dbReference>
<dbReference type="PANTHER" id="PTHR12560">
    <property type="entry name" value="LONGEVITY ASSURANCE FACTOR 1 LAG1"/>
    <property type="match status" value="1"/>
</dbReference>
<evidence type="ECO:0000313" key="10">
    <source>
        <dbReference type="EMBL" id="GAM38885.1"/>
    </source>
</evidence>
<proteinExistence type="inferred from homology"/>
<keyword evidence="5 6" id="KW-0472">Membrane</keyword>